<keyword evidence="2" id="KW-1185">Reference proteome</keyword>
<gene>
    <name evidence="1" type="ORF">ACFFIX_07955</name>
</gene>
<accession>A0ABV6GDB7</accession>
<dbReference type="RefSeq" id="WP_378932300.1">
    <property type="nucleotide sequence ID" value="NZ_JBHLVO010000004.1"/>
</dbReference>
<evidence type="ECO:0000313" key="2">
    <source>
        <dbReference type="Proteomes" id="UP001589854"/>
    </source>
</evidence>
<dbReference type="Proteomes" id="UP001589854">
    <property type="component" value="Unassembled WGS sequence"/>
</dbReference>
<protein>
    <submittedName>
        <fullName evidence="1">Uncharacterized protein</fullName>
    </submittedName>
</protein>
<organism evidence="1 2">
    <name type="scientific">Metabacillus herbersteinensis</name>
    <dbReference type="NCBI Taxonomy" id="283816"/>
    <lineage>
        <taxon>Bacteria</taxon>
        <taxon>Bacillati</taxon>
        <taxon>Bacillota</taxon>
        <taxon>Bacilli</taxon>
        <taxon>Bacillales</taxon>
        <taxon>Bacillaceae</taxon>
        <taxon>Metabacillus</taxon>
    </lineage>
</organism>
<evidence type="ECO:0000313" key="1">
    <source>
        <dbReference type="EMBL" id="MFC0271386.1"/>
    </source>
</evidence>
<proteinExistence type="predicted"/>
<reference evidence="1 2" key="1">
    <citation type="submission" date="2024-09" db="EMBL/GenBank/DDBJ databases">
        <authorList>
            <person name="Sun Q."/>
            <person name="Mori K."/>
        </authorList>
    </citation>
    <scope>NUCLEOTIDE SEQUENCE [LARGE SCALE GENOMIC DNA]</scope>
    <source>
        <strain evidence="1 2">CCM 7228</strain>
    </source>
</reference>
<name>A0ABV6GDB7_9BACI</name>
<dbReference type="EMBL" id="JBHLVO010000004">
    <property type="protein sequence ID" value="MFC0271386.1"/>
    <property type="molecule type" value="Genomic_DNA"/>
</dbReference>
<comment type="caution">
    <text evidence="1">The sequence shown here is derived from an EMBL/GenBank/DDBJ whole genome shotgun (WGS) entry which is preliminary data.</text>
</comment>
<sequence>MSMLWFDRISAELQDHLTSICEKYDQSGNMSIDRASKHPRIDFFLEMENMEEREYFSTLSFDPKNEEFYVETFDYEVGQLSRLMLPDIEEIIDTIHDHLHDYLNEEEMDVTAEEFFEEIEVEWETPEVTAVAYKDEVEITYQFGILKDTGDGVLRRISRLTTEENEIIKDENSLIFSREEASTIIAMIASHMESLTDLASYE</sequence>